<dbReference type="InterPro" id="IPR027417">
    <property type="entry name" value="P-loop_NTPase"/>
</dbReference>
<dbReference type="InterPro" id="IPR003593">
    <property type="entry name" value="AAA+_ATPase"/>
</dbReference>
<dbReference type="Proteomes" id="UP000189857">
    <property type="component" value="Unassembled WGS sequence"/>
</dbReference>
<evidence type="ECO:0000259" key="4">
    <source>
        <dbReference type="PROSITE" id="PS50893"/>
    </source>
</evidence>
<keyword evidence="2" id="KW-0547">Nucleotide-binding</keyword>
<evidence type="ECO:0000256" key="2">
    <source>
        <dbReference type="ARBA" id="ARBA00022741"/>
    </source>
</evidence>
<keyword evidence="3 5" id="KW-0067">ATP-binding</keyword>
<dbReference type="GO" id="GO:0016887">
    <property type="term" value="F:ATP hydrolysis activity"/>
    <property type="evidence" value="ECO:0007669"/>
    <property type="project" value="InterPro"/>
</dbReference>
<evidence type="ECO:0000256" key="3">
    <source>
        <dbReference type="ARBA" id="ARBA00022840"/>
    </source>
</evidence>
<dbReference type="Gene3D" id="3.40.50.300">
    <property type="entry name" value="P-loop containing nucleotide triphosphate hydrolases"/>
    <property type="match status" value="1"/>
</dbReference>
<dbReference type="EMBL" id="FUXA01000011">
    <property type="protein sequence ID" value="SJZ87629.1"/>
    <property type="molecule type" value="Genomic_DNA"/>
</dbReference>
<dbReference type="PANTHER" id="PTHR42711">
    <property type="entry name" value="ABC TRANSPORTER ATP-BINDING PROTEIN"/>
    <property type="match status" value="1"/>
</dbReference>
<dbReference type="OrthoDB" id="9804819at2"/>
<dbReference type="AlphaFoldDB" id="A0A1T4P855"/>
<dbReference type="SMART" id="SM00382">
    <property type="entry name" value="AAA"/>
    <property type="match status" value="1"/>
</dbReference>
<organism evidence="5 6">
    <name type="scientific">Eubacterium ruminantium</name>
    <dbReference type="NCBI Taxonomy" id="42322"/>
    <lineage>
        <taxon>Bacteria</taxon>
        <taxon>Bacillati</taxon>
        <taxon>Bacillota</taxon>
        <taxon>Clostridia</taxon>
        <taxon>Eubacteriales</taxon>
        <taxon>Eubacteriaceae</taxon>
        <taxon>Eubacterium</taxon>
    </lineage>
</organism>
<keyword evidence="6" id="KW-1185">Reference proteome</keyword>
<dbReference type="SUPFAM" id="SSF52540">
    <property type="entry name" value="P-loop containing nucleoside triphosphate hydrolases"/>
    <property type="match status" value="1"/>
</dbReference>
<feature type="domain" description="ABC transporter" evidence="4">
    <location>
        <begin position="2"/>
        <end position="228"/>
    </location>
</feature>
<sequence>MIRCNDVYKSFSGKTVLSGIDFEIGDGEIFGLLGPSGAGKTTLIRILTGQLSFDKGLVTVFDKDISSMSGEDKKSIGIMMDQFGVYERLSCIDNLKIFADIYGVPTDIIKSTLQQVGLKDVGGKSASTLSKGMRARLSLARVFMHSPKLIFLDEPTSGLDPQTMRQIHKIILEKKKEGCTIFLTTHNMEEAYKLCDRVALLNEGVIVENGAPEEICRKYNHQKTIKMHLSSGEDVVIPHERGAAERISRFLSDGSIETIHSSEPNLETVFLELTGRKLEEDEICATV</sequence>
<evidence type="ECO:0000256" key="1">
    <source>
        <dbReference type="ARBA" id="ARBA00022448"/>
    </source>
</evidence>
<protein>
    <submittedName>
        <fullName evidence="5">ABC-2 type transport system ATP-binding protein</fullName>
    </submittedName>
</protein>
<dbReference type="InterPro" id="IPR050763">
    <property type="entry name" value="ABC_transporter_ATP-binding"/>
</dbReference>
<gene>
    <name evidence="5" type="ORF">SAMN02745110_01856</name>
</gene>
<dbReference type="InterPro" id="IPR017871">
    <property type="entry name" value="ABC_transporter-like_CS"/>
</dbReference>
<dbReference type="CDD" id="cd03230">
    <property type="entry name" value="ABC_DR_subfamily_A"/>
    <property type="match status" value="1"/>
</dbReference>
<dbReference type="PROSITE" id="PS00211">
    <property type="entry name" value="ABC_TRANSPORTER_1"/>
    <property type="match status" value="1"/>
</dbReference>
<dbReference type="RefSeq" id="WP_078787679.1">
    <property type="nucleotide sequence ID" value="NZ_FMTO01000010.1"/>
</dbReference>
<accession>A0A1T4P855</accession>
<dbReference type="InterPro" id="IPR003439">
    <property type="entry name" value="ABC_transporter-like_ATP-bd"/>
</dbReference>
<evidence type="ECO:0000313" key="5">
    <source>
        <dbReference type="EMBL" id="SJZ87629.1"/>
    </source>
</evidence>
<proteinExistence type="predicted"/>
<dbReference type="GO" id="GO:0005524">
    <property type="term" value="F:ATP binding"/>
    <property type="evidence" value="ECO:0007669"/>
    <property type="project" value="UniProtKB-KW"/>
</dbReference>
<name>A0A1T4P855_9FIRM</name>
<evidence type="ECO:0000313" key="6">
    <source>
        <dbReference type="Proteomes" id="UP000189857"/>
    </source>
</evidence>
<keyword evidence="1" id="KW-0813">Transport</keyword>
<dbReference type="Pfam" id="PF00005">
    <property type="entry name" value="ABC_tran"/>
    <property type="match status" value="1"/>
</dbReference>
<dbReference type="PROSITE" id="PS50893">
    <property type="entry name" value="ABC_TRANSPORTER_2"/>
    <property type="match status" value="1"/>
</dbReference>
<dbReference type="PANTHER" id="PTHR42711:SF13">
    <property type="entry name" value="ABC TRANSPORTER, ATP-BINDING PROTEIN"/>
    <property type="match status" value="1"/>
</dbReference>
<reference evidence="5 6" key="1">
    <citation type="submission" date="2017-02" db="EMBL/GenBank/DDBJ databases">
        <authorList>
            <person name="Peterson S.W."/>
        </authorList>
    </citation>
    <scope>NUCLEOTIDE SEQUENCE [LARGE SCALE GENOMIC DNA]</scope>
    <source>
        <strain evidence="5 6">ATCC 17233</strain>
    </source>
</reference>